<dbReference type="SUPFAM" id="SSF56770">
    <property type="entry name" value="HydA/Nqo6-like"/>
    <property type="match status" value="1"/>
</dbReference>
<comment type="similarity">
    <text evidence="3">Belongs to the [NiFe]/[NiFeSe] hydrogenase small subunit family.</text>
</comment>
<proteinExistence type="inferred from homology"/>
<dbReference type="Gene3D" id="4.10.480.10">
    <property type="entry name" value="Cytochrome-c3 hydrogenase, C-terminal domain"/>
    <property type="match status" value="1"/>
</dbReference>
<sequence length="394" mass="41441">MNISRRTFLKLATTAAATLGLTGVDLFRLREVLASGTAPPVIWLQGAVCTGCSISLLNTAAPAVDDILFNTISLQYHPNLMTAAGELAIATLTDAAEAGAGEFILCVEGGIPTSINGRYSIIGEKNGEPWTMLDAVMELGCKAKYVLAVGTCASFGGVVKPSEYTGVRRLAEVLQGNTKNPVINLPACPVNPIVLVGTLVRLLTTGMPPLDSWGRPADYYGTTVHHICPRLTAPMVTQIGVFGCYEHVGCKGPHTSFTCPNLKWNNGVNWCIDKTNTLCIGCSSPNFPSTPFYGKLEEIMPCCVTCEQCSTCVDCSKCANLGSCTDCVDCSNCSVCADCDNTEKCADCANAALCGDCPANEQCACYTGTTTPVSADPAPVNSDPTPEPSAEHQH</sequence>
<evidence type="ECO:0000313" key="15">
    <source>
        <dbReference type="EMBL" id="MBT0663068.1"/>
    </source>
</evidence>
<dbReference type="NCBIfam" id="TIGR01409">
    <property type="entry name" value="TAT_signal_seq"/>
    <property type="match status" value="1"/>
</dbReference>
<evidence type="ECO:0000256" key="3">
    <source>
        <dbReference type="ARBA" id="ARBA00006605"/>
    </source>
</evidence>
<dbReference type="GO" id="GO:0042597">
    <property type="term" value="C:periplasmic space"/>
    <property type="evidence" value="ECO:0007669"/>
    <property type="project" value="UniProtKB-SubCell"/>
</dbReference>
<dbReference type="InterPro" id="IPR001821">
    <property type="entry name" value="NiFe_hydrogenase_ssu"/>
</dbReference>
<evidence type="ECO:0000313" key="16">
    <source>
        <dbReference type="Proteomes" id="UP000811899"/>
    </source>
</evidence>
<dbReference type="GO" id="GO:0016020">
    <property type="term" value="C:membrane"/>
    <property type="evidence" value="ECO:0007669"/>
    <property type="project" value="TreeGrafter"/>
</dbReference>
<dbReference type="NCBIfam" id="TIGR00391">
    <property type="entry name" value="hydA"/>
    <property type="match status" value="1"/>
</dbReference>
<keyword evidence="16" id="KW-1185">Reference proteome</keyword>
<dbReference type="GO" id="GO:0046872">
    <property type="term" value="F:metal ion binding"/>
    <property type="evidence" value="ECO:0007669"/>
    <property type="project" value="UniProtKB-KW"/>
</dbReference>
<dbReference type="InterPro" id="IPR037024">
    <property type="entry name" value="NiFe_Hase_small_N_sf"/>
</dbReference>
<gene>
    <name evidence="15" type="ORF">KI809_02040</name>
</gene>
<name>A0AAW4L261_9BACT</name>
<keyword evidence="8" id="KW-0574">Periplasm</keyword>
<dbReference type="Pfam" id="PF14720">
    <property type="entry name" value="NiFe_hyd_SSU_C"/>
    <property type="match status" value="1"/>
</dbReference>
<comment type="cofactor">
    <cofactor evidence="1">
        <name>[4Fe-4S] cluster</name>
        <dbReference type="ChEBI" id="CHEBI:49883"/>
    </cofactor>
</comment>
<dbReference type="InterPro" id="IPR006137">
    <property type="entry name" value="NADH_UbQ_OxRdtase-like_20kDa"/>
</dbReference>
<evidence type="ECO:0000256" key="8">
    <source>
        <dbReference type="ARBA" id="ARBA00022764"/>
    </source>
</evidence>
<dbReference type="GO" id="GO:0051539">
    <property type="term" value="F:4 iron, 4 sulfur cluster binding"/>
    <property type="evidence" value="ECO:0007669"/>
    <property type="project" value="UniProtKB-KW"/>
</dbReference>
<dbReference type="Gene3D" id="3.40.50.700">
    <property type="entry name" value="NADH:ubiquinone oxidoreductase-like, 20kDa subunit"/>
    <property type="match status" value="1"/>
</dbReference>
<keyword evidence="7" id="KW-0732">Signal</keyword>
<comment type="subunit">
    <text evidence="4">Heterodimer of a large and a small subunit.</text>
</comment>
<dbReference type="InterPro" id="IPR037148">
    <property type="entry name" value="NiFe-Hase_small_C_sf"/>
</dbReference>
<dbReference type="GO" id="GO:0009055">
    <property type="term" value="F:electron transfer activity"/>
    <property type="evidence" value="ECO:0007669"/>
    <property type="project" value="TreeGrafter"/>
</dbReference>
<keyword evidence="6" id="KW-0479">Metal-binding</keyword>
<dbReference type="RefSeq" id="WP_214169841.1">
    <property type="nucleotide sequence ID" value="NZ_JAHCVJ010000001.1"/>
</dbReference>
<dbReference type="AlphaFoldDB" id="A0AAW4L261"/>
<evidence type="ECO:0000256" key="11">
    <source>
        <dbReference type="ARBA" id="ARBA00023014"/>
    </source>
</evidence>
<dbReference type="PRINTS" id="PR00614">
    <property type="entry name" value="NIHGNASESMLL"/>
</dbReference>
<dbReference type="PANTHER" id="PTHR30013">
    <property type="entry name" value="NIFE / NIFESE HYDROGENASE SMALL SUBUNIT FAMILY MEMBER"/>
    <property type="match status" value="1"/>
</dbReference>
<dbReference type="InterPro" id="IPR019546">
    <property type="entry name" value="TAT_signal_bac_arc"/>
</dbReference>
<dbReference type="InterPro" id="IPR027394">
    <property type="entry name" value="Cytochrome-c3_hydrogenase_C"/>
</dbReference>
<evidence type="ECO:0000256" key="2">
    <source>
        <dbReference type="ARBA" id="ARBA00004418"/>
    </source>
</evidence>
<evidence type="ECO:0000256" key="9">
    <source>
        <dbReference type="ARBA" id="ARBA00023002"/>
    </source>
</evidence>
<reference evidence="15 16" key="1">
    <citation type="submission" date="2021-05" db="EMBL/GenBank/DDBJ databases">
        <title>The draft genome of Geobacter pelophilus DSM 12255.</title>
        <authorList>
            <person name="Xu Z."/>
            <person name="Masuda Y."/>
            <person name="Itoh H."/>
            <person name="Senoo K."/>
        </authorList>
    </citation>
    <scope>NUCLEOTIDE SEQUENCE [LARGE SCALE GENOMIC DNA]</scope>
    <source>
        <strain evidence="15 16">DSM 12255</strain>
    </source>
</reference>
<organism evidence="15 16">
    <name type="scientific">Geoanaerobacter pelophilus</name>
    <dbReference type="NCBI Taxonomy" id="60036"/>
    <lineage>
        <taxon>Bacteria</taxon>
        <taxon>Pseudomonadati</taxon>
        <taxon>Thermodesulfobacteriota</taxon>
        <taxon>Desulfuromonadia</taxon>
        <taxon>Geobacterales</taxon>
        <taxon>Geobacteraceae</taxon>
        <taxon>Geoanaerobacter</taxon>
    </lineage>
</organism>
<comment type="subcellular location">
    <subcellularLocation>
        <location evidence="2">Periplasm</location>
    </subcellularLocation>
</comment>
<keyword evidence="9" id="KW-0560">Oxidoreductase</keyword>
<dbReference type="Proteomes" id="UP000811899">
    <property type="component" value="Unassembled WGS sequence"/>
</dbReference>
<feature type="domain" description="NADH:ubiquinone oxidoreductase-like 20kDa subunit" evidence="13">
    <location>
        <begin position="49"/>
        <end position="201"/>
    </location>
</feature>
<dbReference type="GO" id="GO:0044569">
    <property type="term" value="C:[Ni-Fe] hydrogenase complex"/>
    <property type="evidence" value="ECO:0007669"/>
    <property type="project" value="TreeGrafter"/>
</dbReference>
<comment type="caution">
    <text evidence="15">The sequence shown here is derived from an EMBL/GenBank/DDBJ whole genome shotgun (WGS) entry which is preliminary data.</text>
</comment>
<keyword evidence="5" id="KW-0004">4Fe-4S</keyword>
<evidence type="ECO:0000256" key="10">
    <source>
        <dbReference type="ARBA" id="ARBA00023004"/>
    </source>
</evidence>
<accession>A0AAW4L261</accession>
<keyword evidence="11" id="KW-0411">Iron-sulfur</keyword>
<dbReference type="GO" id="GO:0009061">
    <property type="term" value="P:anaerobic respiration"/>
    <property type="evidence" value="ECO:0007669"/>
    <property type="project" value="TreeGrafter"/>
</dbReference>
<dbReference type="Pfam" id="PF01058">
    <property type="entry name" value="Oxidored_q6"/>
    <property type="match status" value="1"/>
</dbReference>
<dbReference type="GO" id="GO:0009375">
    <property type="term" value="C:ferredoxin hydrogenase complex"/>
    <property type="evidence" value="ECO:0007669"/>
    <property type="project" value="InterPro"/>
</dbReference>
<protein>
    <submittedName>
        <fullName evidence="15">Hydrogenase small subunit</fullName>
    </submittedName>
</protein>
<dbReference type="PROSITE" id="PS51318">
    <property type="entry name" value="TAT"/>
    <property type="match status" value="1"/>
</dbReference>
<evidence type="ECO:0000256" key="4">
    <source>
        <dbReference type="ARBA" id="ARBA00011771"/>
    </source>
</evidence>
<evidence type="ECO:0000259" key="14">
    <source>
        <dbReference type="Pfam" id="PF14720"/>
    </source>
</evidence>
<dbReference type="InterPro" id="IPR006311">
    <property type="entry name" value="TAT_signal"/>
</dbReference>
<feature type="domain" description="Cytochrome-c3 hydrogenase C-terminal" evidence="14">
    <location>
        <begin position="220"/>
        <end position="292"/>
    </location>
</feature>
<keyword evidence="10" id="KW-0408">Iron</keyword>
<evidence type="ECO:0000256" key="7">
    <source>
        <dbReference type="ARBA" id="ARBA00022729"/>
    </source>
</evidence>
<evidence type="ECO:0000256" key="1">
    <source>
        <dbReference type="ARBA" id="ARBA00001966"/>
    </source>
</evidence>
<evidence type="ECO:0000256" key="5">
    <source>
        <dbReference type="ARBA" id="ARBA00022485"/>
    </source>
</evidence>
<evidence type="ECO:0000256" key="12">
    <source>
        <dbReference type="SAM" id="MobiDB-lite"/>
    </source>
</evidence>
<feature type="region of interest" description="Disordered" evidence="12">
    <location>
        <begin position="373"/>
        <end position="394"/>
    </location>
</feature>
<evidence type="ECO:0000256" key="6">
    <source>
        <dbReference type="ARBA" id="ARBA00022723"/>
    </source>
</evidence>
<dbReference type="EMBL" id="JAHCVJ010000001">
    <property type="protein sequence ID" value="MBT0663068.1"/>
    <property type="molecule type" value="Genomic_DNA"/>
</dbReference>
<evidence type="ECO:0000259" key="13">
    <source>
        <dbReference type="Pfam" id="PF01058"/>
    </source>
</evidence>
<dbReference type="GO" id="GO:0008901">
    <property type="term" value="F:ferredoxin hydrogenase activity"/>
    <property type="evidence" value="ECO:0007669"/>
    <property type="project" value="InterPro"/>
</dbReference>
<dbReference type="PANTHER" id="PTHR30013:SF5">
    <property type="entry name" value="HYDROGENASE SMALL SUBUNIT"/>
    <property type="match status" value="1"/>
</dbReference>